<dbReference type="AlphaFoldDB" id="D7TM52"/>
<proteinExistence type="predicted"/>
<evidence type="ECO:0000313" key="2">
    <source>
        <dbReference type="Proteomes" id="UP000009183"/>
    </source>
</evidence>
<sequence>MVERYCFKLQASIQVKTFLFLFFSRTINFP</sequence>
<name>D7TM52_VITVI</name>
<keyword evidence="2" id="KW-1185">Reference proteome</keyword>
<protein>
    <submittedName>
        <fullName evidence="1">Uncharacterized protein</fullName>
    </submittedName>
</protein>
<dbReference type="InParanoid" id="D7TM52"/>
<reference evidence="2" key="1">
    <citation type="journal article" date="2007" name="Nature">
        <title>The grapevine genome sequence suggests ancestral hexaploidization in major angiosperm phyla.</title>
        <authorList>
            <consortium name="The French-Italian Public Consortium for Grapevine Genome Characterization."/>
            <person name="Jaillon O."/>
            <person name="Aury J.-M."/>
            <person name="Noel B."/>
            <person name="Policriti A."/>
            <person name="Clepet C."/>
            <person name="Casagrande A."/>
            <person name="Choisne N."/>
            <person name="Aubourg S."/>
            <person name="Vitulo N."/>
            <person name="Jubin C."/>
            <person name="Vezzi A."/>
            <person name="Legeai F."/>
            <person name="Hugueney P."/>
            <person name="Dasilva C."/>
            <person name="Horner D."/>
            <person name="Mica E."/>
            <person name="Jublot D."/>
            <person name="Poulain J."/>
            <person name="Bruyere C."/>
            <person name="Billault A."/>
            <person name="Segurens B."/>
            <person name="Gouyvenoux M."/>
            <person name="Ugarte E."/>
            <person name="Cattonaro F."/>
            <person name="Anthouard V."/>
            <person name="Vico V."/>
            <person name="Del Fabbro C."/>
            <person name="Alaux M."/>
            <person name="Di Gaspero G."/>
            <person name="Dumas V."/>
            <person name="Felice N."/>
            <person name="Paillard S."/>
            <person name="Juman I."/>
            <person name="Moroldo M."/>
            <person name="Scalabrin S."/>
            <person name="Canaguier A."/>
            <person name="Le Clainche I."/>
            <person name="Malacrida G."/>
            <person name="Durand E."/>
            <person name="Pesole G."/>
            <person name="Laucou V."/>
            <person name="Chatelet P."/>
            <person name="Merdinoglu D."/>
            <person name="Delledonne M."/>
            <person name="Pezzotti M."/>
            <person name="Lecharny A."/>
            <person name="Scarpelli C."/>
            <person name="Artiguenave F."/>
            <person name="Pe M.E."/>
            <person name="Valle G."/>
            <person name="Morgante M."/>
            <person name="Caboche M."/>
            <person name="Adam-Blondon A.-F."/>
            <person name="Weissenbach J."/>
            <person name="Quetier F."/>
            <person name="Wincker P."/>
        </authorList>
    </citation>
    <scope>NUCLEOTIDE SEQUENCE [LARGE SCALE GENOMIC DNA]</scope>
    <source>
        <strain evidence="2">cv. Pinot noir / PN40024</strain>
    </source>
</reference>
<dbReference type="PaxDb" id="29760-VIT_13s0019g04850.t01"/>
<dbReference type="Proteomes" id="UP000009183">
    <property type="component" value="Chromosome 13"/>
</dbReference>
<organism evidence="1 2">
    <name type="scientific">Vitis vinifera</name>
    <name type="common">Grape</name>
    <dbReference type="NCBI Taxonomy" id="29760"/>
    <lineage>
        <taxon>Eukaryota</taxon>
        <taxon>Viridiplantae</taxon>
        <taxon>Streptophyta</taxon>
        <taxon>Embryophyta</taxon>
        <taxon>Tracheophyta</taxon>
        <taxon>Spermatophyta</taxon>
        <taxon>Magnoliopsida</taxon>
        <taxon>eudicotyledons</taxon>
        <taxon>Gunneridae</taxon>
        <taxon>Pentapetalae</taxon>
        <taxon>rosids</taxon>
        <taxon>Vitales</taxon>
        <taxon>Vitaceae</taxon>
        <taxon>Viteae</taxon>
        <taxon>Vitis</taxon>
    </lineage>
</organism>
<evidence type="ECO:0000313" key="1">
    <source>
        <dbReference type="EMBL" id="CBI31419.3"/>
    </source>
</evidence>
<gene>
    <name evidence="1" type="ordered locus">VIT_13s0019g04850</name>
</gene>
<dbReference type="EMBL" id="FN595998">
    <property type="protein sequence ID" value="CBI31419.3"/>
    <property type="molecule type" value="Genomic_DNA"/>
</dbReference>
<accession>D7TM52</accession>
<dbReference type="HOGENOM" id="CLU_3407130_0_0_1"/>